<feature type="region of interest" description="Disordered" evidence="2">
    <location>
        <begin position="1226"/>
        <end position="1246"/>
    </location>
</feature>
<dbReference type="EMBL" id="BQXS01011521">
    <property type="protein sequence ID" value="GKT13568.1"/>
    <property type="molecule type" value="Genomic_DNA"/>
</dbReference>
<feature type="compositionally biased region" description="Basic and acidic residues" evidence="2">
    <location>
        <begin position="37"/>
        <end position="47"/>
    </location>
</feature>
<feature type="region of interest" description="Disordered" evidence="2">
    <location>
        <begin position="962"/>
        <end position="996"/>
    </location>
</feature>
<feature type="domain" description="RAVE complex protein Rav1 C-terminal" evidence="3">
    <location>
        <begin position="544"/>
        <end position="599"/>
    </location>
</feature>
<feature type="non-terminal residue" evidence="4">
    <location>
        <position position="1367"/>
    </location>
</feature>
<feature type="compositionally biased region" description="Low complexity" evidence="2">
    <location>
        <begin position="1227"/>
        <end position="1246"/>
    </location>
</feature>
<feature type="compositionally biased region" description="Basic and acidic residues" evidence="2">
    <location>
        <begin position="91"/>
        <end position="119"/>
    </location>
</feature>
<evidence type="ECO:0000259" key="3">
    <source>
        <dbReference type="Pfam" id="PF12234"/>
    </source>
</evidence>
<evidence type="ECO:0000313" key="5">
    <source>
        <dbReference type="Proteomes" id="UP001057375"/>
    </source>
</evidence>
<gene>
    <name evidence="4" type="ORF">ADUPG1_010296</name>
</gene>
<accession>A0ABQ5JTB5</accession>
<feature type="region of interest" description="Disordered" evidence="2">
    <location>
        <begin position="1"/>
        <end position="20"/>
    </location>
</feature>
<feature type="compositionally biased region" description="Low complexity" evidence="2">
    <location>
        <begin position="121"/>
        <end position="141"/>
    </location>
</feature>
<keyword evidence="1" id="KW-0175">Coiled coil</keyword>
<feature type="compositionally biased region" description="Low complexity" evidence="2">
    <location>
        <begin position="1332"/>
        <end position="1341"/>
    </location>
</feature>
<organism evidence="4 5">
    <name type="scientific">Aduncisulcus paluster</name>
    <dbReference type="NCBI Taxonomy" id="2918883"/>
    <lineage>
        <taxon>Eukaryota</taxon>
        <taxon>Metamonada</taxon>
        <taxon>Carpediemonas-like organisms</taxon>
        <taxon>Aduncisulcus</taxon>
    </lineage>
</organism>
<feature type="region of interest" description="Disordered" evidence="2">
    <location>
        <begin position="1325"/>
        <end position="1354"/>
    </location>
</feature>
<evidence type="ECO:0000256" key="1">
    <source>
        <dbReference type="SAM" id="Coils"/>
    </source>
</evidence>
<dbReference type="InterPro" id="IPR022033">
    <property type="entry name" value="Rav1p_C"/>
</dbReference>
<feature type="region of interest" description="Disordered" evidence="2">
    <location>
        <begin position="33"/>
        <end position="61"/>
    </location>
</feature>
<feature type="non-terminal residue" evidence="4">
    <location>
        <position position="1"/>
    </location>
</feature>
<dbReference type="Proteomes" id="UP001057375">
    <property type="component" value="Unassembled WGS sequence"/>
</dbReference>
<feature type="coiled-coil region" evidence="1">
    <location>
        <begin position="872"/>
        <end position="899"/>
    </location>
</feature>
<name>A0ABQ5JTB5_9EUKA</name>
<sequence length="1367" mass="152811">VEIFERKRKEEEEKKKKEEARRLQMLQMRRKRLMLQQKKEREDKERVSNSSKTEPSAADKALYEKVKKLPAHLRKKYAHLLKKFETNAGVDEGKKEGEEKKREEAEKKRKEEERGDDKSISSPSSSSSSSSSPSSSSSSSSVNDNVVSIGQVRSEFISTLSQLLPSLQSHLLSHNHNCSHVFMHILCSICETLHTILKEMEEEREEIIKNKIITNPQDEPMLSSTYNNHSASYLSALCLLVAAVSPIRFELIRRSMKRVRISVSDGESKQDASSFKKDTMSEHKSIDKTAPSFFATIVGELYNNIDNPLSPRIVDLDIVHNIHDNCTFASDSSSSDAQLKRSNISKDKLRASAFCLFSFLSIISGLPYHEKLRVFLSLPIVTSNLSLSVVIPSCLALSLNHLASPNLTAFITQYLAEICIDFDQPHQHTYIDKYQTIRKKIGRWRSLDYNRLVVKERLCPSTFESFFLLCCPLWLLPRHVTPLTLPSSSSSLPPRMPIYLSTLTSELVKEVFSLTHSPRGLPSLFLSAEGKASMLSKMYSGSGEDKVGAFIAKGFKTAKRRRIGVKNAFALFSKGDFVTACAFFLFSWDPNSIVSVCSKMGILHKMMVFMAFDIWERSEVGFQWMEANSQEKGIHSGCELHSLREKIVKQICPTENVLNIALSVSYNTAVSMKKMCNDLYVPTYDDLHCRYALEQTKSLFSSIMHFESPSSDSDGDEGRSDSVSALFSDDYSCPNESSSFMKNSNNTDGSNRGLSNVWICLCSLILARDREKNKKSIDGNVFKSLSSLISCLFSFFFPILHGTDNITSNGFIDTLSSSSCFDPFNSSSFSLYSPKITQSVFSHHEPSIESQGIFDDFSAPVNPLALNGGQLSEEMQMEAKKLEEEEKKKKEKINVEIQKYIDLQYSSSAQYCLGHVKLVQLSVTFLHDLEMKKKKKRETLTKGCRPTIDDLSCEMKKDESLIPNPPSDASLFSLSIPSPRSPRSPRKDPFTSSRSYIVSNDGDGTNSARKSSKYIWKYLGKVGICMRDKCEEEADLSLNDSECILAFESPFSSFSIDAFSFLKMLVDSLNPLHFQSLSFCLLNIMEDTKSFLSQDLKIEIILSLIYLLGLSEHITLNPVTIKRHQMHLLLALSTIPLSFLTLPAGLSCLILHHTLKTSFSLSLLSLLRAFRSSVDSFETISPFVSLHNYCPTLFSLYANLYLGTMLTNPLTLSSSGKDHHSLAGFKSLPSSSSSSSSLSSRSISPSGSESDLSGNFLHSLHHSRKQSFYSLQQSGVKNGSIIRSRSASISSSLLSTMEMKGVPSTFIDFLKSRGVDMDEIEHRSVAEGMTKSSSGGSSFGSAVEKENGKSFDSQTALQQHKTVLTLL</sequence>
<feature type="region of interest" description="Disordered" evidence="2">
    <location>
        <begin position="91"/>
        <end position="143"/>
    </location>
</feature>
<evidence type="ECO:0000313" key="4">
    <source>
        <dbReference type="EMBL" id="GKT13568.1"/>
    </source>
</evidence>
<comment type="caution">
    <text evidence="4">The sequence shown here is derived from an EMBL/GenBank/DDBJ whole genome shotgun (WGS) entry which is preliminary data.</text>
</comment>
<evidence type="ECO:0000256" key="2">
    <source>
        <dbReference type="SAM" id="MobiDB-lite"/>
    </source>
</evidence>
<reference evidence="4" key="1">
    <citation type="submission" date="2022-03" db="EMBL/GenBank/DDBJ databases">
        <title>Draft genome sequence of Aduncisulcus paluster, a free-living microaerophilic Fornicata.</title>
        <authorList>
            <person name="Yuyama I."/>
            <person name="Kume K."/>
            <person name="Tamura T."/>
            <person name="Inagaki Y."/>
            <person name="Hashimoto T."/>
        </authorList>
    </citation>
    <scope>NUCLEOTIDE SEQUENCE</scope>
    <source>
        <strain evidence="4">NY0171</strain>
    </source>
</reference>
<keyword evidence="5" id="KW-1185">Reference proteome</keyword>
<dbReference type="Pfam" id="PF12234">
    <property type="entry name" value="Rav1p_C"/>
    <property type="match status" value="1"/>
</dbReference>
<proteinExistence type="predicted"/>
<protein>
    <recommendedName>
        <fullName evidence="3">RAVE complex protein Rav1 C-terminal domain-containing protein</fullName>
    </recommendedName>
</protein>